<protein>
    <submittedName>
        <fullName evidence="1">Uncharacterized protein</fullName>
    </submittedName>
</protein>
<reference evidence="1 2" key="1">
    <citation type="submission" date="2018-06" db="EMBL/GenBank/DDBJ databases">
        <title>Complete Genome Sequence of Desulfobacter hydrogenophilus (DSM3380).</title>
        <authorList>
            <person name="Marietou A."/>
            <person name="Schreiber L."/>
            <person name="Marshall I."/>
            <person name="Jorgensen B."/>
        </authorList>
    </citation>
    <scope>NUCLEOTIDE SEQUENCE [LARGE SCALE GENOMIC DNA]</scope>
    <source>
        <strain evidence="1 2">DSM 3380</strain>
    </source>
</reference>
<comment type="caution">
    <text evidence="1">The sequence shown here is derived from an EMBL/GenBank/DDBJ whole genome shotgun (WGS) entry which is preliminary data.</text>
</comment>
<dbReference type="AlphaFoldDB" id="A0A328FHD1"/>
<organism evidence="1 2">
    <name type="scientific">Desulfobacter hydrogenophilus</name>
    <dbReference type="NCBI Taxonomy" id="2291"/>
    <lineage>
        <taxon>Bacteria</taxon>
        <taxon>Pseudomonadati</taxon>
        <taxon>Thermodesulfobacteriota</taxon>
        <taxon>Desulfobacteria</taxon>
        <taxon>Desulfobacterales</taxon>
        <taxon>Desulfobacteraceae</taxon>
        <taxon>Desulfobacter</taxon>
    </lineage>
</organism>
<evidence type="ECO:0000313" key="1">
    <source>
        <dbReference type="EMBL" id="RAM03994.1"/>
    </source>
</evidence>
<gene>
    <name evidence="1" type="ORF">DO021_00805</name>
</gene>
<proteinExistence type="predicted"/>
<sequence length="71" mass="8054">MLLITQSLTFGVTDLIPPMTKIYVSFIRRVNQHFSFFTVNISTNLKSFDTQLFSSAVNCIADTIMISYAIK</sequence>
<dbReference type="Proteomes" id="UP000248798">
    <property type="component" value="Unassembled WGS sequence"/>
</dbReference>
<accession>A0A328FHD1</accession>
<dbReference type="EMBL" id="QLNI01000001">
    <property type="protein sequence ID" value="RAM03994.1"/>
    <property type="molecule type" value="Genomic_DNA"/>
</dbReference>
<evidence type="ECO:0000313" key="2">
    <source>
        <dbReference type="Proteomes" id="UP000248798"/>
    </source>
</evidence>
<name>A0A328FHD1_9BACT</name>